<organism evidence="9 10">
    <name type="scientific">Mycoplasmopsis fermentans (strain M64)</name>
    <name type="common">Mycoplasma fermentans</name>
    <dbReference type="NCBI Taxonomy" id="943945"/>
    <lineage>
        <taxon>Bacteria</taxon>
        <taxon>Bacillati</taxon>
        <taxon>Mycoplasmatota</taxon>
        <taxon>Mycoplasmoidales</taxon>
        <taxon>Metamycoplasmataceae</taxon>
        <taxon>Mycoplasmopsis</taxon>
    </lineage>
</organism>
<dbReference type="Gene3D" id="1.10.3720.10">
    <property type="entry name" value="MetI-like"/>
    <property type="match status" value="1"/>
</dbReference>
<feature type="transmembrane region" description="Helical" evidence="7">
    <location>
        <begin position="175"/>
        <end position="206"/>
    </location>
</feature>
<feature type="transmembrane region" description="Helical" evidence="7">
    <location>
        <begin position="350"/>
        <end position="374"/>
    </location>
</feature>
<evidence type="ECO:0000256" key="5">
    <source>
        <dbReference type="ARBA" id="ARBA00022989"/>
    </source>
</evidence>
<comment type="subcellular location">
    <subcellularLocation>
        <location evidence="1 7">Cell membrane</location>
        <topology evidence="1 7">Multi-pass membrane protein</topology>
    </subcellularLocation>
</comment>
<dbReference type="GO" id="GO:0005886">
    <property type="term" value="C:plasma membrane"/>
    <property type="evidence" value="ECO:0007669"/>
    <property type="project" value="UniProtKB-SubCell"/>
</dbReference>
<dbReference type="GO" id="GO:0055085">
    <property type="term" value="P:transmembrane transport"/>
    <property type="evidence" value="ECO:0007669"/>
    <property type="project" value="InterPro"/>
</dbReference>
<dbReference type="InterPro" id="IPR050366">
    <property type="entry name" value="BP-dependent_transpt_permease"/>
</dbReference>
<dbReference type="Proteomes" id="UP000007473">
    <property type="component" value="Chromosome"/>
</dbReference>
<dbReference type="PROSITE" id="PS50928">
    <property type="entry name" value="ABC_TM1"/>
    <property type="match status" value="1"/>
</dbReference>
<comment type="similarity">
    <text evidence="7">Belongs to the binding-protein-dependent transport system permease family.</text>
</comment>
<feature type="transmembrane region" description="Helical" evidence="7">
    <location>
        <begin position="312"/>
        <end position="329"/>
    </location>
</feature>
<evidence type="ECO:0000256" key="1">
    <source>
        <dbReference type="ARBA" id="ARBA00004651"/>
    </source>
</evidence>
<proteinExistence type="inferred from homology"/>
<dbReference type="PANTHER" id="PTHR43386:SF1">
    <property type="entry name" value="D,D-DIPEPTIDE TRANSPORT SYSTEM PERMEASE PROTEIN DDPC-RELATED"/>
    <property type="match status" value="1"/>
</dbReference>
<dbReference type="AlphaFoldDB" id="A0AB32XCE5"/>
<dbReference type="SUPFAM" id="SSF161098">
    <property type="entry name" value="MetI-like"/>
    <property type="match status" value="1"/>
</dbReference>
<evidence type="ECO:0000256" key="3">
    <source>
        <dbReference type="ARBA" id="ARBA00022475"/>
    </source>
</evidence>
<reference evidence="9 10" key="1">
    <citation type="journal article" date="2011" name="J. Bacteriol.">
        <title>Genome sequence of the repetitive-sequence-rich Mycoplasma fermentans strain M64.</title>
        <authorList>
            <person name="Shu H.W."/>
            <person name="Liu T.T."/>
            <person name="Chang H.Y."/>
            <person name="Liu Y.M."/>
            <person name="Wu K.M."/>
            <person name="Shu H.Y."/>
            <person name="Tsai S.F."/>
            <person name="Hsiao K.J."/>
            <person name="Hu W.S."/>
            <person name="Ng W.V."/>
        </authorList>
    </citation>
    <scope>NUCLEOTIDE SEQUENCE [LARGE SCALE GENOMIC DNA]</scope>
    <source>
        <strain evidence="9 10">M64</strain>
    </source>
</reference>
<dbReference type="PANTHER" id="PTHR43386">
    <property type="entry name" value="OLIGOPEPTIDE TRANSPORT SYSTEM PERMEASE PROTEIN APPC"/>
    <property type="match status" value="1"/>
</dbReference>
<keyword evidence="2 7" id="KW-0813">Transport</keyword>
<gene>
    <name evidence="9" type="primary">oppC2</name>
    <name evidence="9" type="ordered locus">MfeM64YM_0748</name>
</gene>
<name>A0AB32XCE5_MYCFM</name>
<evidence type="ECO:0000256" key="4">
    <source>
        <dbReference type="ARBA" id="ARBA00022692"/>
    </source>
</evidence>
<dbReference type="CDD" id="cd06261">
    <property type="entry name" value="TM_PBP2"/>
    <property type="match status" value="1"/>
</dbReference>
<protein>
    <submittedName>
        <fullName evidence="9">Oligopeptide transport system permease protein</fullName>
    </submittedName>
</protein>
<dbReference type="RefSeq" id="WP_013527037.1">
    <property type="nucleotide sequence ID" value="NC_014921.1"/>
</dbReference>
<evidence type="ECO:0000313" key="9">
    <source>
        <dbReference type="EMBL" id="ADV34745.1"/>
    </source>
</evidence>
<dbReference type="KEGG" id="mfm:MfeM64YM_0748"/>
<evidence type="ECO:0000256" key="6">
    <source>
        <dbReference type="ARBA" id="ARBA00023136"/>
    </source>
</evidence>
<dbReference type="EMBL" id="CP002458">
    <property type="protein sequence ID" value="ADV34745.1"/>
    <property type="molecule type" value="Genomic_DNA"/>
</dbReference>
<evidence type="ECO:0000256" key="2">
    <source>
        <dbReference type="ARBA" id="ARBA00022448"/>
    </source>
</evidence>
<keyword evidence="6 7" id="KW-0472">Membrane</keyword>
<feature type="transmembrane region" description="Helical" evidence="7">
    <location>
        <begin position="245"/>
        <end position="268"/>
    </location>
</feature>
<dbReference type="InterPro" id="IPR035906">
    <property type="entry name" value="MetI-like_sf"/>
</dbReference>
<evidence type="ECO:0000256" key="7">
    <source>
        <dbReference type="RuleBase" id="RU363032"/>
    </source>
</evidence>
<dbReference type="Pfam" id="PF00528">
    <property type="entry name" value="BPD_transp_1"/>
    <property type="match status" value="1"/>
</dbReference>
<feature type="transmembrane region" description="Helical" evidence="7">
    <location>
        <begin position="218"/>
        <end position="239"/>
    </location>
</feature>
<evidence type="ECO:0000259" key="8">
    <source>
        <dbReference type="PROSITE" id="PS50928"/>
    </source>
</evidence>
<dbReference type="InterPro" id="IPR000515">
    <property type="entry name" value="MetI-like"/>
</dbReference>
<keyword evidence="3" id="KW-1003">Cell membrane</keyword>
<feature type="transmembrane region" description="Helical" evidence="7">
    <location>
        <begin position="57"/>
        <end position="78"/>
    </location>
</feature>
<accession>A0AB32XCE5</accession>
<keyword evidence="5 7" id="KW-1133">Transmembrane helix</keyword>
<evidence type="ECO:0000313" key="10">
    <source>
        <dbReference type="Proteomes" id="UP000007473"/>
    </source>
</evidence>
<sequence length="382" mass="43737">MAFNHEHHHSHEKAGQSHIEFEKSLFTLTHHKHFQVNISNNKSEFKQYLIRFFSKKINIALVSIIGIFLLFLTLSAIFSPYSPKTSVIDSQLAYNLPNYLNASITKKFAQSDPLYQFILQTQKDHPNLKIVINETPDFDLVNLTYNPYQLLYALKGTNYIFLYGTNSQGIDRFSFFIHSFGISILVTFVAALIQLFLGTFLGSIVAYYSNKSSAKFSYYLISTINIVPFLIVVFLIFKISSYNHLNAILILGFIGSLSFFYSSYSIGLEIKNSEFILAYKANGLSNWRIIYKIIFIHCLWRNIALVSDSLSLNMLALASLAFFNIYKIDQSLNIGNVFKDIVDNLKNVEYTIFVSILASFYVILVKFLGINFFIASVPKLEK</sequence>
<feature type="domain" description="ABC transmembrane type-1" evidence="8">
    <location>
        <begin position="180"/>
        <end position="369"/>
    </location>
</feature>
<keyword evidence="4 7" id="KW-0812">Transmembrane</keyword>